<organism evidence="3 4">
    <name type="scientific">Lentinus brumalis</name>
    <dbReference type="NCBI Taxonomy" id="2498619"/>
    <lineage>
        <taxon>Eukaryota</taxon>
        <taxon>Fungi</taxon>
        <taxon>Dikarya</taxon>
        <taxon>Basidiomycota</taxon>
        <taxon>Agaricomycotina</taxon>
        <taxon>Agaricomycetes</taxon>
        <taxon>Polyporales</taxon>
        <taxon>Polyporaceae</taxon>
        <taxon>Lentinus</taxon>
    </lineage>
</organism>
<proteinExistence type="predicted"/>
<name>A0A371DKF3_9APHY</name>
<feature type="transmembrane region" description="Helical" evidence="1">
    <location>
        <begin position="12"/>
        <end position="33"/>
    </location>
</feature>
<evidence type="ECO:0000313" key="4">
    <source>
        <dbReference type="Proteomes" id="UP000256964"/>
    </source>
</evidence>
<keyword evidence="1" id="KW-0472">Membrane</keyword>
<dbReference type="PANTHER" id="PTHR40465:SF1">
    <property type="entry name" value="DUF6534 DOMAIN-CONTAINING PROTEIN"/>
    <property type="match status" value="1"/>
</dbReference>
<feature type="transmembrane region" description="Helical" evidence="1">
    <location>
        <begin position="224"/>
        <end position="247"/>
    </location>
</feature>
<dbReference type="Pfam" id="PF20152">
    <property type="entry name" value="DUF6534"/>
    <property type="match status" value="1"/>
</dbReference>
<keyword evidence="1" id="KW-0812">Transmembrane</keyword>
<feature type="transmembrane region" description="Helical" evidence="1">
    <location>
        <begin position="45"/>
        <end position="70"/>
    </location>
</feature>
<dbReference type="EMBL" id="KZ857388">
    <property type="protein sequence ID" value="RDX53008.1"/>
    <property type="molecule type" value="Genomic_DNA"/>
</dbReference>
<dbReference type="InterPro" id="IPR045339">
    <property type="entry name" value="DUF6534"/>
</dbReference>
<sequence length="323" mass="35656">MAPLDGTMGPILLGVIVSGIFYGVSLSQVYYYYTRYPRDPLYMKLLVAAVWLSDTCHQGLISHSVYWYLITTYGDPTALTKLSSSIIIEVIFQGFTGVLVQSFFAARIYKLSGKKIYLVVPVVMMIIAEFSVSMAYAARALQFEFFAQLNDIKALSLSINIFAAAGDVLIALILCTILQISKTGFERSNTLINKLILFSVNTGLLTSICACMSLITILALPNTFIYIFFFFLIGRLYANSLMATLNARKGLLDGSSRGAETSLSLRDIHPSHAHTGNFSKRDHGASAGIAIRIDTQKDSRHDPELEYQSTKYGSSDKHMVEAV</sequence>
<dbReference type="AlphaFoldDB" id="A0A371DKF3"/>
<feature type="transmembrane region" description="Helical" evidence="1">
    <location>
        <begin position="82"/>
        <end position="104"/>
    </location>
</feature>
<feature type="transmembrane region" description="Helical" evidence="1">
    <location>
        <begin position="116"/>
        <end position="137"/>
    </location>
</feature>
<protein>
    <recommendedName>
        <fullName evidence="2">DUF6534 domain-containing protein</fullName>
    </recommendedName>
</protein>
<reference evidence="3 4" key="1">
    <citation type="journal article" date="2018" name="Biotechnol. Biofuels">
        <title>Integrative visual omics of the white-rot fungus Polyporus brumalis exposes the biotechnological potential of its oxidative enzymes for delignifying raw plant biomass.</title>
        <authorList>
            <person name="Miyauchi S."/>
            <person name="Rancon A."/>
            <person name="Drula E."/>
            <person name="Hage H."/>
            <person name="Chaduli D."/>
            <person name="Favel A."/>
            <person name="Grisel S."/>
            <person name="Henrissat B."/>
            <person name="Herpoel-Gimbert I."/>
            <person name="Ruiz-Duenas F.J."/>
            <person name="Chevret D."/>
            <person name="Hainaut M."/>
            <person name="Lin J."/>
            <person name="Wang M."/>
            <person name="Pangilinan J."/>
            <person name="Lipzen A."/>
            <person name="Lesage-Meessen L."/>
            <person name="Navarro D."/>
            <person name="Riley R."/>
            <person name="Grigoriev I.V."/>
            <person name="Zhou S."/>
            <person name="Raouche S."/>
            <person name="Rosso M.N."/>
        </authorList>
    </citation>
    <scope>NUCLEOTIDE SEQUENCE [LARGE SCALE GENOMIC DNA]</scope>
    <source>
        <strain evidence="3 4">BRFM 1820</strain>
    </source>
</reference>
<feature type="transmembrane region" description="Helical" evidence="1">
    <location>
        <begin position="157"/>
        <end position="180"/>
    </location>
</feature>
<gene>
    <name evidence="3" type="ORF">OH76DRAFT_62264</name>
</gene>
<dbReference type="Proteomes" id="UP000256964">
    <property type="component" value="Unassembled WGS sequence"/>
</dbReference>
<keyword evidence="4" id="KW-1185">Reference proteome</keyword>
<feature type="transmembrane region" description="Helical" evidence="1">
    <location>
        <begin position="192"/>
        <end position="218"/>
    </location>
</feature>
<feature type="domain" description="DUF6534" evidence="2">
    <location>
        <begin position="163"/>
        <end position="249"/>
    </location>
</feature>
<evidence type="ECO:0000313" key="3">
    <source>
        <dbReference type="EMBL" id="RDX53008.1"/>
    </source>
</evidence>
<evidence type="ECO:0000259" key="2">
    <source>
        <dbReference type="Pfam" id="PF20152"/>
    </source>
</evidence>
<evidence type="ECO:0000256" key="1">
    <source>
        <dbReference type="SAM" id="Phobius"/>
    </source>
</evidence>
<dbReference type="PANTHER" id="PTHR40465">
    <property type="entry name" value="CHROMOSOME 1, WHOLE GENOME SHOTGUN SEQUENCE"/>
    <property type="match status" value="1"/>
</dbReference>
<dbReference type="STRING" id="139420.A0A371DKF3"/>
<dbReference type="OrthoDB" id="3263055at2759"/>
<keyword evidence="1" id="KW-1133">Transmembrane helix</keyword>
<accession>A0A371DKF3</accession>